<comment type="similarity">
    <text evidence="1">Belongs to the bacterial solute-binding protein 9 family.</text>
</comment>
<evidence type="ECO:0000256" key="1">
    <source>
        <dbReference type="ARBA" id="ARBA00011028"/>
    </source>
</evidence>
<feature type="chain" id="PRO_5046236771" description="High-affinity zinc uptake system protein ZnuA" evidence="7">
    <location>
        <begin position="31"/>
        <end position="356"/>
    </location>
</feature>
<dbReference type="InterPro" id="IPR006127">
    <property type="entry name" value="ZnuA-like"/>
</dbReference>
<gene>
    <name evidence="8" type="ORF">U0C82_00355</name>
</gene>
<dbReference type="PANTHER" id="PTHR42953">
    <property type="entry name" value="HIGH-AFFINITY ZINC UPTAKE SYSTEM PROTEIN ZNUA-RELATED"/>
    <property type="match status" value="1"/>
</dbReference>
<keyword evidence="4 7" id="KW-0732">Signal</keyword>
<evidence type="ECO:0000256" key="3">
    <source>
        <dbReference type="ARBA" id="ARBA00022448"/>
    </source>
</evidence>
<dbReference type="InterPro" id="IPR050492">
    <property type="entry name" value="Bact_metal-bind_prot9"/>
</dbReference>
<evidence type="ECO:0000256" key="7">
    <source>
        <dbReference type="SAM" id="SignalP"/>
    </source>
</evidence>
<evidence type="ECO:0000313" key="9">
    <source>
        <dbReference type="Proteomes" id="UP001294412"/>
    </source>
</evidence>
<dbReference type="PANTHER" id="PTHR42953:SF3">
    <property type="entry name" value="HIGH-AFFINITY ZINC UPTAKE SYSTEM PROTEIN ZNUA"/>
    <property type="match status" value="1"/>
</dbReference>
<evidence type="ECO:0000256" key="5">
    <source>
        <dbReference type="ARBA" id="ARBA00022906"/>
    </source>
</evidence>
<feature type="region of interest" description="Disordered" evidence="6">
    <location>
        <begin position="117"/>
        <end position="192"/>
    </location>
</feature>
<name>A0ABU5HXU9_9HYPH</name>
<dbReference type="EMBL" id="JAXLPB010000001">
    <property type="protein sequence ID" value="MDY8107598.1"/>
    <property type="molecule type" value="Genomic_DNA"/>
</dbReference>
<dbReference type="SUPFAM" id="SSF53807">
    <property type="entry name" value="Helical backbone' metal receptor"/>
    <property type="match status" value="1"/>
</dbReference>
<evidence type="ECO:0000256" key="6">
    <source>
        <dbReference type="SAM" id="MobiDB-lite"/>
    </source>
</evidence>
<feature type="compositionally biased region" description="Basic and acidic residues" evidence="6">
    <location>
        <begin position="117"/>
        <end position="143"/>
    </location>
</feature>
<comment type="caution">
    <text evidence="8">The sequence shown here is derived from an EMBL/GenBank/DDBJ whole genome shotgun (WGS) entry which is preliminary data.</text>
</comment>
<evidence type="ECO:0000313" key="8">
    <source>
        <dbReference type="EMBL" id="MDY8107598.1"/>
    </source>
</evidence>
<dbReference type="Pfam" id="PF01297">
    <property type="entry name" value="ZnuA"/>
    <property type="match status" value="1"/>
</dbReference>
<dbReference type="RefSeq" id="WP_322184750.1">
    <property type="nucleotide sequence ID" value="NZ_JAXLPB010000001.1"/>
</dbReference>
<keyword evidence="5" id="KW-0406">Ion transport</keyword>
<keyword evidence="9" id="KW-1185">Reference proteome</keyword>
<organism evidence="8 9">
    <name type="scientific">Fulvimarina uroteuthidis</name>
    <dbReference type="NCBI Taxonomy" id="3098149"/>
    <lineage>
        <taxon>Bacteria</taxon>
        <taxon>Pseudomonadati</taxon>
        <taxon>Pseudomonadota</taxon>
        <taxon>Alphaproteobacteria</taxon>
        <taxon>Hyphomicrobiales</taxon>
        <taxon>Aurantimonadaceae</taxon>
        <taxon>Fulvimarina</taxon>
    </lineage>
</organism>
<evidence type="ECO:0000256" key="2">
    <source>
        <dbReference type="ARBA" id="ARBA00015915"/>
    </source>
</evidence>
<feature type="signal peptide" evidence="7">
    <location>
        <begin position="1"/>
        <end position="30"/>
    </location>
</feature>
<accession>A0ABU5HXU9</accession>
<keyword evidence="5" id="KW-0862">Zinc</keyword>
<protein>
    <recommendedName>
        <fullName evidence="2">High-affinity zinc uptake system protein ZnuA</fullName>
    </recommendedName>
</protein>
<evidence type="ECO:0000256" key="4">
    <source>
        <dbReference type="ARBA" id="ARBA00022729"/>
    </source>
</evidence>
<reference evidence="8 9" key="1">
    <citation type="submission" date="2023-12" db="EMBL/GenBank/DDBJ databases">
        <title>Description of Novel Strain Fulvimarina sp. 2208YS6-2-32 isolated from Uroteuthis (Photololigo) edulis.</title>
        <authorList>
            <person name="Park J.-S."/>
        </authorList>
    </citation>
    <scope>NUCLEOTIDE SEQUENCE [LARGE SCALE GENOMIC DNA]</scope>
    <source>
        <strain evidence="8 9">2208YS6-2-32</strain>
    </source>
</reference>
<keyword evidence="5" id="KW-0864">Zinc transport</keyword>
<sequence>MPNLVFSTRYTLKLVTLALLASGVSVAAQAAPKIVASIKPIHSLVAGVMDGVGEPELIVEGAGSPHAYAMRPTQAAMLQDADLVFWVGPILETFLARPIETLGAGASVPLMEAALESHGDGGAHAGHEESEKHGADRHAHEGEAGASSGEHAHEAAGHAHENEHEHEHEHGTEAEAAHGHSHEGGDPHVWLNPDEAASMVHRIEEALSKADPENAATYAANAEALELRLAALEGEIETEIEPVKDAHFVVFHDAYTHFSERFGITPDASVTVSPDRTPSAAHVAEVRETIERTKATCVFAEPQFEPKLVDVLIEGTSARAGTLDPLGATLADGPDLYFELMRNLATSLKDCLSAQS</sequence>
<proteinExistence type="inferred from homology"/>
<dbReference type="Gene3D" id="3.40.50.1980">
    <property type="entry name" value="Nitrogenase molybdenum iron protein domain"/>
    <property type="match status" value="3"/>
</dbReference>
<keyword evidence="3" id="KW-0813">Transport</keyword>
<dbReference type="Proteomes" id="UP001294412">
    <property type="component" value="Unassembled WGS sequence"/>
</dbReference>
<feature type="compositionally biased region" description="Basic and acidic residues" evidence="6">
    <location>
        <begin position="150"/>
        <end position="186"/>
    </location>
</feature>